<dbReference type="EMBL" id="REGN01006467">
    <property type="protein sequence ID" value="RNA09448.1"/>
    <property type="molecule type" value="Genomic_DNA"/>
</dbReference>
<dbReference type="AlphaFoldDB" id="A0A3M7QER1"/>
<reference evidence="1 2" key="1">
    <citation type="journal article" date="2018" name="Sci. Rep.">
        <title>Genomic signatures of local adaptation to the degree of environmental predictability in rotifers.</title>
        <authorList>
            <person name="Franch-Gras L."/>
            <person name="Hahn C."/>
            <person name="Garcia-Roger E.M."/>
            <person name="Carmona M.J."/>
            <person name="Serra M."/>
            <person name="Gomez A."/>
        </authorList>
    </citation>
    <scope>NUCLEOTIDE SEQUENCE [LARGE SCALE GENOMIC DNA]</scope>
    <source>
        <strain evidence="1">HYR1</strain>
    </source>
</reference>
<evidence type="ECO:0000313" key="2">
    <source>
        <dbReference type="Proteomes" id="UP000276133"/>
    </source>
</evidence>
<keyword evidence="2" id="KW-1185">Reference proteome</keyword>
<accession>A0A3M7QER1</accession>
<dbReference type="Proteomes" id="UP000276133">
    <property type="component" value="Unassembled WGS sequence"/>
</dbReference>
<gene>
    <name evidence="1" type="ORF">BpHYR1_015267</name>
</gene>
<evidence type="ECO:0000313" key="1">
    <source>
        <dbReference type="EMBL" id="RNA09448.1"/>
    </source>
</evidence>
<organism evidence="1 2">
    <name type="scientific">Brachionus plicatilis</name>
    <name type="common">Marine rotifer</name>
    <name type="synonym">Brachionus muelleri</name>
    <dbReference type="NCBI Taxonomy" id="10195"/>
    <lineage>
        <taxon>Eukaryota</taxon>
        <taxon>Metazoa</taxon>
        <taxon>Spiralia</taxon>
        <taxon>Gnathifera</taxon>
        <taxon>Rotifera</taxon>
        <taxon>Eurotatoria</taxon>
        <taxon>Monogononta</taxon>
        <taxon>Pseudotrocha</taxon>
        <taxon>Ploima</taxon>
        <taxon>Brachionidae</taxon>
        <taxon>Brachionus</taxon>
    </lineage>
</organism>
<protein>
    <submittedName>
        <fullName evidence="1">Uncharacterized protein</fullName>
    </submittedName>
</protein>
<sequence>MTLYKCAVCSIRFDKNSKASVIANRNKIPISCPWLVHLMQKPNQNITEDIETVPSNYSQENQTQ</sequence>
<proteinExistence type="predicted"/>
<comment type="caution">
    <text evidence="1">The sequence shown here is derived from an EMBL/GenBank/DDBJ whole genome shotgun (WGS) entry which is preliminary data.</text>
</comment>
<name>A0A3M7QER1_BRAPC</name>